<dbReference type="GeneID" id="91555275"/>
<dbReference type="EMBL" id="JAURUD010000001">
    <property type="protein sequence ID" value="MDP9685789.1"/>
    <property type="molecule type" value="Genomic_DNA"/>
</dbReference>
<protein>
    <recommendedName>
        <fullName evidence="3">FAD-dependent oxidoreductase</fullName>
    </recommendedName>
</protein>
<dbReference type="SUPFAM" id="SSF51905">
    <property type="entry name" value="FAD/NAD(P)-binding domain"/>
    <property type="match status" value="1"/>
</dbReference>
<name>A0ABT9LQG8_STRGD</name>
<accession>A0ABT9LQG8</accession>
<evidence type="ECO:0000313" key="1">
    <source>
        <dbReference type="EMBL" id="MDP9685789.1"/>
    </source>
</evidence>
<proteinExistence type="predicted"/>
<evidence type="ECO:0000313" key="2">
    <source>
        <dbReference type="Proteomes" id="UP001231675"/>
    </source>
</evidence>
<gene>
    <name evidence="1" type="ORF">J2S47_006291</name>
</gene>
<reference evidence="1 2" key="1">
    <citation type="submission" date="2023-07" db="EMBL/GenBank/DDBJ databases">
        <title>Sequencing the genomes of 1000 actinobacteria strains.</title>
        <authorList>
            <person name="Klenk H.-P."/>
        </authorList>
    </citation>
    <scope>NUCLEOTIDE SEQUENCE [LARGE SCALE GENOMIC DNA]</scope>
    <source>
        <strain evidence="1 2">DSM 40229</strain>
    </source>
</reference>
<comment type="caution">
    <text evidence="1">The sequence shown here is derived from an EMBL/GenBank/DDBJ whole genome shotgun (WGS) entry which is preliminary data.</text>
</comment>
<dbReference type="Proteomes" id="UP001231675">
    <property type="component" value="Unassembled WGS sequence"/>
</dbReference>
<dbReference type="RefSeq" id="WP_226536134.1">
    <property type="nucleotide sequence ID" value="NZ_BMSM01000002.1"/>
</dbReference>
<evidence type="ECO:0008006" key="3">
    <source>
        <dbReference type="Google" id="ProtNLM"/>
    </source>
</evidence>
<keyword evidence="2" id="KW-1185">Reference proteome</keyword>
<dbReference type="InterPro" id="IPR036188">
    <property type="entry name" value="FAD/NAD-bd_sf"/>
</dbReference>
<organism evidence="1 2">
    <name type="scientific">Streptomyces griseoviridis</name>
    <dbReference type="NCBI Taxonomy" id="45398"/>
    <lineage>
        <taxon>Bacteria</taxon>
        <taxon>Bacillati</taxon>
        <taxon>Actinomycetota</taxon>
        <taxon>Actinomycetes</taxon>
        <taxon>Kitasatosporales</taxon>
        <taxon>Streptomycetaceae</taxon>
        <taxon>Streptomyces</taxon>
    </lineage>
</organism>
<dbReference type="Gene3D" id="3.50.50.60">
    <property type="entry name" value="FAD/NAD(P)-binding domain"/>
    <property type="match status" value="1"/>
</dbReference>
<sequence length="66" mass="6642">MPVLPEPAGHHTVTLPPRSARHGGRCDVLVVGGGPAGSAAALAAAWAGWCWSSGAGSSAATRRRPW</sequence>